<protein>
    <submittedName>
        <fullName evidence="1">Uncharacterized protein</fullName>
    </submittedName>
</protein>
<proteinExistence type="predicted"/>
<evidence type="ECO:0000313" key="2">
    <source>
        <dbReference type="EMBL" id="CAB4194657.1"/>
    </source>
</evidence>
<organism evidence="1">
    <name type="scientific">uncultured Caudovirales phage</name>
    <dbReference type="NCBI Taxonomy" id="2100421"/>
    <lineage>
        <taxon>Viruses</taxon>
        <taxon>Duplodnaviria</taxon>
        <taxon>Heunggongvirae</taxon>
        <taxon>Uroviricota</taxon>
        <taxon>Caudoviricetes</taxon>
        <taxon>Peduoviridae</taxon>
        <taxon>Maltschvirus</taxon>
        <taxon>Maltschvirus maltsch</taxon>
    </lineage>
</organism>
<gene>
    <name evidence="2" type="ORF">UFOVP1283_16</name>
    <name evidence="1" type="ORF">UFOVP889_15</name>
</gene>
<accession>A0A6J5P9R5</accession>
<name>A0A6J5P9R5_9CAUD</name>
<evidence type="ECO:0000313" key="1">
    <source>
        <dbReference type="EMBL" id="CAB4168620.1"/>
    </source>
</evidence>
<reference evidence="1" key="1">
    <citation type="submission" date="2020-05" db="EMBL/GenBank/DDBJ databases">
        <authorList>
            <person name="Chiriac C."/>
            <person name="Salcher M."/>
            <person name="Ghai R."/>
            <person name="Kavagutti S V."/>
        </authorList>
    </citation>
    <scope>NUCLEOTIDE SEQUENCE</scope>
</reference>
<dbReference type="EMBL" id="LR797216">
    <property type="protein sequence ID" value="CAB4194657.1"/>
    <property type="molecule type" value="Genomic_DNA"/>
</dbReference>
<dbReference type="EMBL" id="LR796831">
    <property type="protein sequence ID" value="CAB4168620.1"/>
    <property type="molecule type" value="Genomic_DNA"/>
</dbReference>
<sequence>MKLVIKVETVNGQTNHYTAQPPEFMKWEQKTGYTIQQAQEKIGISDLMFLAFNAMKREAAGSPVKPFEVWCETVTDISVGDNDQNPKATSPEA</sequence>